<feature type="region of interest" description="Disordered" evidence="1">
    <location>
        <begin position="57"/>
        <end position="86"/>
    </location>
</feature>
<dbReference type="Proteomes" id="UP001328107">
    <property type="component" value="Unassembled WGS sequence"/>
</dbReference>
<comment type="caution">
    <text evidence="2">The sequence shown here is derived from an EMBL/GenBank/DDBJ whole genome shotgun (WGS) entry which is preliminary data.</text>
</comment>
<protein>
    <submittedName>
        <fullName evidence="2">Uncharacterized protein</fullName>
    </submittedName>
</protein>
<reference evidence="3" key="1">
    <citation type="submission" date="2022-10" db="EMBL/GenBank/DDBJ databases">
        <title>Genome assembly of Pristionchus species.</title>
        <authorList>
            <person name="Yoshida K."/>
            <person name="Sommer R.J."/>
        </authorList>
    </citation>
    <scope>NUCLEOTIDE SEQUENCE [LARGE SCALE GENOMIC DNA]</scope>
    <source>
        <strain evidence="3">RS5460</strain>
    </source>
</reference>
<name>A0AAN5DGE5_9BILA</name>
<organism evidence="2 3">
    <name type="scientific">Pristionchus mayeri</name>
    <dbReference type="NCBI Taxonomy" id="1317129"/>
    <lineage>
        <taxon>Eukaryota</taxon>
        <taxon>Metazoa</taxon>
        <taxon>Ecdysozoa</taxon>
        <taxon>Nematoda</taxon>
        <taxon>Chromadorea</taxon>
        <taxon>Rhabditida</taxon>
        <taxon>Rhabditina</taxon>
        <taxon>Diplogasteromorpha</taxon>
        <taxon>Diplogasteroidea</taxon>
        <taxon>Neodiplogasteridae</taxon>
        <taxon>Pristionchus</taxon>
    </lineage>
</organism>
<sequence length="108" mass="11066">DTGIRLLEDVVLGREFEVLSSEVEGDIGHRVHLMAVDHELAGVADFAASDRGLDLLDDVGGSGEEGRASVDDGGGGALGVRDSGDLDLSEVDSPVVLGGKRLPGDLSL</sequence>
<dbReference type="AlphaFoldDB" id="A0AAN5DGE5"/>
<accession>A0AAN5DGE5</accession>
<gene>
    <name evidence="2" type="ORF">PMAYCL1PPCAC_31840</name>
</gene>
<proteinExistence type="predicted"/>
<keyword evidence="3" id="KW-1185">Reference proteome</keyword>
<evidence type="ECO:0000256" key="1">
    <source>
        <dbReference type="SAM" id="MobiDB-lite"/>
    </source>
</evidence>
<dbReference type="EMBL" id="BTRK01000006">
    <property type="protein sequence ID" value="GMR61645.1"/>
    <property type="molecule type" value="Genomic_DNA"/>
</dbReference>
<feature type="non-terminal residue" evidence="2">
    <location>
        <position position="108"/>
    </location>
</feature>
<feature type="non-terminal residue" evidence="2">
    <location>
        <position position="1"/>
    </location>
</feature>
<evidence type="ECO:0000313" key="2">
    <source>
        <dbReference type="EMBL" id="GMR61645.1"/>
    </source>
</evidence>
<evidence type="ECO:0000313" key="3">
    <source>
        <dbReference type="Proteomes" id="UP001328107"/>
    </source>
</evidence>